<dbReference type="RefSeq" id="WP_044906665.1">
    <property type="nucleotide sequence ID" value="NZ_JQIF01000078.1"/>
</dbReference>
<protein>
    <submittedName>
        <fullName evidence="1">Uncharacterized protein</fullName>
    </submittedName>
</protein>
<accession>A0A099I3K9</accession>
<reference evidence="1 2" key="1">
    <citation type="submission" date="2014-08" db="EMBL/GenBank/DDBJ databases">
        <title>Clostridium innocuum, an unnegligible vancomycin-resistant pathogen causing extra-intestinal infections.</title>
        <authorList>
            <person name="Feng Y."/>
            <person name="Chiu C.-H."/>
        </authorList>
    </citation>
    <scope>NUCLEOTIDE SEQUENCE [LARGE SCALE GENOMIC DNA]</scope>
    <source>
        <strain evidence="1 2">AN88</strain>
    </source>
</reference>
<evidence type="ECO:0000313" key="1">
    <source>
        <dbReference type="EMBL" id="KGJ52181.1"/>
    </source>
</evidence>
<dbReference type="EMBL" id="JQIF01000078">
    <property type="protein sequence ID" value="KGJ52181.1"/>
    <property type="molecule type" value="Genomic_DNA"/>
</dbReference>
<name>A0A099I3K9_CLOIN</name>
<comment type="caution">
    <text evidence="1">The sequence shown here is derived from an EMBL/GenBank/DDBJ whole genome shotgun (WGS) entry which is preliminary data.</text>
</comment>
<organism evidence="1 2">
    <name type="scientific">Clostridium innocuum</name>
    <dbReference type="NCBI Taxonomy" id="1522"/>
    <lineage>
        <taxon>Bacteria</taxon>
        <taxon>Bacillati</taxon>
        <taxon>Bacillota</taxon>
        <taxon>Clostridia</taxon>
        <taxon>Eubacteriales</taxon>
        <taxon>Clostridiaceae</taxon>
        <taxon>Clostridium</taxon>
    </lineage>
</organism>
<sequence>MKKDLEQFKCLIYDLMIGSRNLEDYPVKESNVVTNEFEEGMYCESAYNEVCDANRRICERLDVEEDDDVECIISNLLGIAKHLSLKMYDYGEYYANKTGDSNMDEIISFYERLSDGRKVKFMKLISSIQNLIDSVDVID</sequence>
<gene>
    <name evidence="1" type="ORF">CIAN88_16150</name>
</gene>
<evidence type="ECO:0000313" key="2">
    <source>
        <dbReference type="Proteomes" id="UP000030008"/>
    </source>
</evidence>
<proteinExistence type="predicted"/>
<dbReference type="Proteomes" id="UP000030008">
    <property type="component" value="Unassembled WGS sequence"/>
</dbReference>
<dbReference type="AlphaFoldDB" id="A0A099I3K9"/>